<dbReference type="PANTHER" id="PTHR47970">
    <property type="entry name" value="KINESIN-LIKE PROTEIN KIF11"/>
    <property type="match status" value="1"/>
</dbReference>
<evidence type="ECO:0000256" key="6">
    <source>
        <dbReference type="ARBA" id="ARBA00023175"/>
    </source>
</evidence>
<dbReference type="PRINTS" id="PR00380">
    <property type="entry name" value="KINESINHEAVY"/>
</dbReference>
<dbReference type="PROSITE" id="PS00411">
    <property type="entry name" value="KINESIN_MOTOR_1"/>
    <property type="match status" value="1"/>
</dbReference>
<dbReference type="InterPro" id="IPR001752">
    <property type="entry name" value="Kinesin_motor_dom"/>
</dbReference>
<dbReference type="GO" id="GO:0090307">
    <property type="term" value="P:mitotic spindle assembly"/>
    <property type="evidence" value="ECO:0000318"/>
    <property type="project" value="GO_Central"/>
</dbReference>
<dbReference type="GO" id="GO:0005634">
    <property type="term" value="C:nucleus"/>
    <property type="evidence" value="ECO:0000318"/>
    <property type="project" value="GO_Central"/>
</dbReference>
<dbReference type="KEGG" id="tca:656732"/>
<evidence type="ECO:0000256" key="9">
    <source>
        <dbReference type="PROSITE-ProRule" id="PRU00283"/>
    </source>
</evidence>
<accession>D6W7X0</accession>
<reference evidence="13 14" key="2">
    <citation type="journal article" date="2010" name="Nucleic Acids Res.">
        <title>BeetleBase in 2010: revisions to provide comprehensive genomic information for Tribolium castaneum.</title>
        <authorList>
            <person name="Kim H.S."/>
            <person name="Murphy T."/>
            <person name="Xia J."/>
            <person name="Caragea D."/>
            <person name="Park Y."/>
            <person name="Beeman R.W."/>
            <person name="Lorenzen M.D."/>
            <person name="Butcher S."/>
            <person name="Manak J.R."/>
            <person name="Brown S.J."/>
        </authorList>
    </citation>
    <scope>GENOME REANNOTATION</scope>
    <source>
        <strain evidence="13 14">Georgia GA2</strain>
    </source>
</reference>
<dbReference type="FunFam" id="3.40.850.10:FF:000019">
    <property type="entry name" value="Kinesin-like protein KIN-5D"/>
    <property type="match status" value="1"/>
</dbReference>
<keyword evidence="2" id="KW-0963">Cytoplasm</keyword>
<evidence type="ECO:0000259" key="12">
    <source>
        <dbReference type="PROSITE" id="PS50067"/>
    </source>
</evidence>
<evidence type="ECO:0000313" key="14">
    <source>
        <dbReference type="Proteomes" id="UP000007266"/>
    </source>
</evidence>
<dbReference type="GO" id="GO:0005876">
    <property type="term" value="C:spindle microtubule"/>
    <property type="evidence" value="ECO:0000318"/>
    <property type="project" value="GO_Central"/>
</dbReference>
<keyword evidence="3 10" id="KW-0493">Microtubule</keyword>
<dbReference type="eggNOG" id="KOG0243">
    <property type="taxonomic scope" value="Eukaryota"/>
</dbReference>
<dbReference type="InterPro" id="IPR047149">
    <property type="entry name" value="KIF11-like"/>
</dbReference>
<dbReference type="Pfam" id="PF00225">
    <property type="entry name" value="Kinesin"/>
    <property type="match status" value="1"/>
</dbReference>
<dbReference type="InParanoid" id="D6W7X0"/>
<feature type="binding site" evidence="9">
    <location>
        <begin position="91"/>
        <end position="98"/>
    </location>
    <ligand>
        <name>ATP</name>
        <dbReference type="ChEBI" id="CHEBI:30616"/>
    </ligand>
</feature>
<feature type="coiled-coil region" evidence="11">
    <location>
        <begin position="426"/>
        <end position="477"/>
    </location>
</feature>
<evidence type="ECO:0000256" key="11">
    <source>
        <dbReference type="SAM" id="Coils"/>
    </source>
</evidence>
<keyword evidence="7" id="KW-0206">Cytoskeleton</keyword>
<dbReference type="PANTHER" id="PTHR47970:SF12">
    <property type="entry name" value="KINESIN FAMILY MEMBER 11"/>
    <property type="match status" value="1"/>
</dbReference>
<evidence type="ECO:0000256" key="1">
    <source>
        <dbReference type="ARBA" id="ARBA00004245"/>
    </source>
</evidence>
<keyword evidence="6 9" id="KW-0505">Motor protein</keyword>
<evidence type="ECO:0000256" key="5">
    <source>
        <dbReference type="ARBA" id="ARBA00022840"/>
    </source>
</evidence>
<sequence>MNERKNQLFRVQVSVRQRPYTKDEIELKKTSIVKVSNQNELTLQCGSNGKNYTFDRVFKSGASQAEVYDVVVRPLVDSMLSGCTCTVFAYGPTGTGKTYTMIGDSVRPTLDFLNDPSVGMVPRAAADIFNRLSQLGVQFNVTVSFVEIYNEEVRDLLISDTCNLRIYDDPDNKGATCIKGVSEVPVKNCTELFELLMIGASDRHMASTNLNRQSSRSHTIFTIVATIRELSNGVETIKTGKINLIDLAGSENIGRSGATEMRAREAGTINKSLLTLAKVIKALALKSQHIPYRESKLTRILQDSLGGKSKTSIITTFSPSPDVFEETISTLDYAHMARTVSNCPTYNITTIRRDHLTKELESEVKSLRLELNAARTGDGFYVDIETYEKLHLDAKVKHERVVTLLSEITKLDGVIKYQTQCSDELGKNYQESVTKLEAVTKELEQETIKQKESEYAITRMSDKLSQLEEQSKVLRDVCHTSTKHGDIYYQKYDSQCDATLHKAKIAKEMLAVSTTNLRGIGNALEEFGEKERTCLDEIATSNAHVKHNVLNDLGRLNRLLNDVAAFSSSLTCTPETLLGNTEFTESGARATLKSVHTDNYALMVQYFAKIRTTLSNLKGHVDDIKASVAEAALLYHDNVASQFSLLSDVFDKFYSLMHRLYVGMQKRHVRIQGSIKRTDESIASWEKLIELNAATCKDAKLELESISHMREYIDEMTELLRERMPAVDHNLNTFFCNFNEQTAHPLLNHLRLRHEAAGYEIGESQATCLEQAQQHYIRNQKYMVGFFTAIAKGLEVHNKNVAKGRKALVEEAESILENQQRVTAQSSKVVASSLSNLALNEDFYLANTVKVSENTVENLEQKLGEVDFTIKTGDTPVKPTYDYPKKIDSVLSKEVLKREFKKSLLQEKQDNSNESTDDDK</sequence>
<evidence type="ECO:0000256" key="8">
    <source>
        <dbReference type="ARBA" id="ARBA00034704"/>
    </source>
</evidence>
<protein>
    <recommendedName>
        <fullName evidence="10">Kinesin-like protein</fullName>
    </recommendedName>
</protein>
<organism evidence="13 14">
    <name type="scientific">Tribolium castaneum</name>
    <name type="common">Red flour beetle</name>
    <dbReference type="NCBI Taxonomy" id="7070"/>
    <lineage>
        <taxon>Eukaryota</taxon>
        <taxon>Metazoa</taxon>
        <taxon>Ecdysozoa</taxon>
        <taxon>Arthropoda</taxon>
        <taxon>Hexapoda</taxon>
        <taxon>Insecta</taxon>
        <taxon>Pterygota</taxon>
        <taxon>Neoptera</taxon>
        <taxon>Endopterygota</taxon>
        <taxon>Coleoptera</taxon>
        <taxon>Polyphaga</taxon>
        <taxon>Cucujiformia</taxon>
        <taxon>Tenebrionidae</taxon>
        <taxon>Tenebrionidae incertae sedis</taxon>
        <taxon>Tribolium</taxon>
    </lineage>
</organism>
<evidence type="ECO:0000256" key="7">
    <source>
        <dbReference type="ARBA" id="ARBA00023212"/>
    </source>
</evidence>
<dbReference type="InterPro" id="IPR027417">
    <property type="entry name" value="P-loop_NTPase"/>
</dbReference>
<comment type="subcellular location">
    <subcellularLocation>
        <location evidence="1">Cytoplasm</location>
        <location evidence="1">Cytoskeleton</location>
    </subcellularLocation>
</comment>
<comment type="similarity">
    <text evidence="8">Belongs to the TRAFAC class myosin-kinesin ATPase superfamily. Kinesin family. KIN-5/BimC subfamily.</text>
</comment>
<dbReference type="STRING" id="7070.D6W7X0"/>
<keyword evidence="14" id="KW-1185">Reference proteome</keyword>
<evidence type="ECO:0000256" key="2">
    <source>
        <dbReference type="ARBA" id="ARBA00022490"/>
    </source>
</evidence>
<dbReference type="GO" id="GO:0072686">
    <property type="term" value="C:mitotic spindle"/>
    <property type="evidence" value="ECO:0000318"/>
    <property type="project" value="GO_Central"/>
</dbReference>
<dbReference type="Gene3D" id="3.40.850.10">
    <property type="entry name" value="Kinesin motor domain"/>
    <property type="match status" value="1"/>
</dbReference>
<dbReference type="GO" id="GO:0051231">
    <property type="term" value="P:spindle elongation"/>
    <property type="evidence" value="ECO:0000318"/>
    <property type="project" value="GO_Central"/>
</dbReference>
<evidence type="ECO:0000256" key="4">
    <source>
        <dbReference type="ARBA" id="ARBA00022741"/>
    </source>
</evidence>
<dbReference type="SMART" id="SM00129">
    <property type="entry name" value="KISc"/>
    <property type="match status" value="1"/>
</dbReference>
<evidence type="ECO:0000256" key="10">
    <source>
        <dbReference type="RuleBase" id="RU000394"/>
    </source>
</evidence>
<dbReference type="AlphaFoldDB" id="D6W7X0"/>
<feature type="domain" description="Kinesin motor" evidence="12">
    <location>
        <begin position="10"/>
        <end position="340"/>
    </location>
</feature>
<dbReference type="OrthoDB" id="3176171at2759"/>
<dbReference type="PROSITE" id="PS50067">
    <property type="entry name" value="KINESIN_MOTOR_2"/>
    <property type="match status" value="1"/>
</dbReference>
<dbReference type="InterPro" id="IPR019821">
    <property type="entry name" value="Kinesin_motor_CS"/>
</dbReference>
<dbReference type="GO" id="GO:0005524">
    <property type="term" value="F:ATP binding"/>
    <property type="evidence" value="ECO:0007669"/>
    <property type="project" value="UniProtKB-UniRule"/>
</dbReference>
<dbReference type="PhylomeDB" id="D6W7X0"/>
<gene>
    <name evidence="13" type="primary">AUGUSTUS-3.0.2_04752</name>
    <name evidence="13" type="ORF">TcasGA2_TC004752</name>
</gene>
<keyword evidence="5 9" id="KW-0067">ATP-binding</keyword>
<keyword evidence="11" id="KW-0175">Coiled coil</keyword>
<dbReference type="EMBL" id="KQ971307">
    <property type="protein sequence ID" value="EFA11148.1"/>
    <property type="molecule type" value="Genomic_DNA"/>
</dbReference>
<dbReference type="FunCoup" id="D6W7X0">
    <property type="interactions" value="545"/>
</dbReference>
<keyword evidence="4 9" id="KW-0547">Nucleotide-binding</keyword>
<dbReference type="GO" id="GO:0008574">
    <property type="term" value="F:plus-end-directed microtubule motor activity"/>
    <property type="evidence" value="ECO:0000318"/>
    <property type="project" value="GO_Central"/>
</dbReference>
<dbReference type="GO" id="GO:0007018">
    <property type="term" value="P:microtubule-based movement"/>
    <property type="evidence" value="ECO:0007669"/>
    <property type="project" value="InterPro"/>
</dbReference>
<dbReference type="SUPFAM" id="SSF52540">
    <property type="entry name" value="P-loop containing nucleoside triphosphate hydrolases"/>
    <property type="match status" value="1"/>
</dbReference>
<dbReference type="InterPro" id="IPR036961">
    <property type="entry name" value="Kinesin_motor_dom_sf"/>
</dbReference>
<name>D6W7X0_TRICA</name>
<dbReference type="Proteomes" id="UP000007266">
    <property type="component" value="Linkage group 1"/>
</dbReference>
<dbReference type="GO" id="GO:0008017">
    <property type="term" value="F:microtubule binding"/>
    <property type="evidence" value="ECO:0007669"/>
    <property type="project" value="InterPro"/>
</dbReference>
<evidence type="ECO:0000256" key="3">
    <source>
        <dbReference type="ARBA" id="ARBA00022701"/>
    </source>
</evidence>
<dbReference type="HOGENOM" id="CLU_316962_0_0_1"/>
<evidence type="ECO:0000313" key="13">
    <source>
        <dbReference type="EMBL" id="EFA11148.1"/>
    </source>
</evidence>
<reference evidence="13 14" key="1">
    <citation type="journal article" date="2008" name="Nature">
        <title>The genome of the model beetle and pest Tribolium castaneum.</title>
        <authorList>
            <consortium name="Tribolium Genome Sequencing Consortium"/>
            <person name="Richards S."/>
            <person name="Gibbs R.A."/>
            <person name="Weinstock G.M."/>
            <person name="Brown S.J."/>
            <person name="Denell R."/>
            <person name="Beeman R.W."/>
            <person name="Gibbs R."/>
            <person name="Beeman R.W."/>
            <person name="Brown S.J."/>
            <person name="Bucher G."/>
            <person name="Friedrich M."/>
            <person name="Grimmelikhuijzen C.J."/>
            <person name="Klingler M."/>
            <person name="Lorenzen M."/>
            <person name="Richards S."/>
            <person name="Roth S."/>
            <person name="Schroder R."/>
            <person name="Tautz D."/>
            <person name="Zdobnov E.M."/>
            <person name="Muzny D."/>
            <person name="Gibbs R.A."/>
            <person name="Weinstock G.M."/>
            <person name="Attaway T."/>
            <person name="Bell S."/>
            <person name="Buhay C.J."/>
            <person name="Chandrabose M.N."/>
            <person name="Chavez D."/>
            <person name="Clerk-Blankenburg K.P."/>
            <person name="Cree A."/>
            <person name="Dao M."/>
            <person name="Davis C."/>
            <person name="Chacko J."/>
            <person name="Dinh H."/>
            <person name="Dugan-Rocha S."/>
            <person name="Fowler G."/>
            <person name="Garner T.T."/>
            <person name="Garnes J."/>
            <person name="Gnirke A."/>
            <person name="Hawes A."/>
            <person name="Hernandez J."/>
            <person name="Hines S."/>
            <person name="Holder M."/>
            <person name="Hume J."/>
            <person name="Jhangiani S.N."/>
            <person name="Joshi V."/>
            <person name="Khan Z.M."/>
            <person name="Jackson L."/>
            <person name="Kovar C."/>
            <person name="Kowis A."/>
            <person name="Lee S."/>
            <person name="Lewis L.R."/>
            <person name="Margolis J."/>
            <person name="Morgan M."/>
            <person name="Nazareth L.V."/>
            <person name="Nguyen N."/>
            <person name="Okwuonu G."/>
            <person name="Parker D."/>
            <person name="Richards S."/>
            <person name="Ruiz S.J."/>
            <person name="Santibanez J."/>
            <person name="Savard J."/>
            <person name="Scherer S.E."/>
            <person name="Schneider B."/>
            <person name="Sodergren E."/>
            <person name="Tautz D."/>
            <person name="Vattahil S."/>
            <person name="Villasana D."/>
            <person name="White C.S."/>
            <person name="Wright R."/>
            <person name="Park Y."/>
            <person name="Beeman R.W."/>
            <person name="Lord J."/>
            <person name="Oppert B."/>
            <person name="Lorenzen M."/>
            <person name="Brown S."/>
            <person name="Wang L."/>
            <person name="Savard J."/>
            <person name="Tautz D."/>
            <person name="Richards S."/>
            <person name="Weinstock G."/>
            <person name="Gibbs R.A."/>
            <person name="Liu Y."/>
            <person name="Worley K."/>
            <person name="Weinstock G."/>
            <person name="Elsik C.G."/>
            <person name="Reese J.T."/>
            <person name="Elhaik E."/>
            <person name="Landan G."/>
            <person name="Graur D."/>
            <person name="Arensburger P."/>
            <person name="Atkinson P."/>
            <person name="Beeman R.W."/>
            <person name="Beidler J."/>
            <person name="Brown S.J."/>
            <person name="Demuth J.P."/>
            <person name="Drury D.W."/>
            <person name="Du Y.Z."/>
            <person name="Fujiwara H."/>
            <person name="Lorenzen M."/>
            <person name="Maselli V."/>
            <person name="Osanai M."/>
            <person name="Park Y."/>
            <person name="Robertson H.M."/>
            <person name="Tu Z."/>
            <person name="Wang J.J."/>
            <person name="Wang S."/>
            <person name="Richards S."/>
            <person name="Song H."/>
            <person name="Zhang L."/>
            <person name="Sodergren E."/>
            <person name="Werner D."/>
            <person name="Stanke M."/>
            <person name="Morgenstern B."/>
            <person name="Solovyev V."/>
            <person name="Kosarev P."/>
            <person name="Brown G."/>
            <person name="Chen H.C."/>
            <person name="Ermolaeva O."/>
            <person name="Hlavina W."/>
            <person name="Kapustin Y."/>
            <person name="Kiryutin B."/>
            <person name="Kitts P."/>
            <person name="Maglott D."/>
            <person name="Pruitt K."/>
            <person name="Sapojnikov V."/>
            <person name="Souvorov A."/>
            <person name="Mackey A.J."/>
            <person name="Waterhouse R.M."/>
            <person name="Wyder S."/>
            <person name="Zdobnov E.M."/>
            <person name="Zdobnov E.M."/>
            <person name="Wyder S."/>
            <person name="Kriventseva E.V."/>
            <person name="Kadowaki T."/>
            <person name="Bork P."/>
            <person name="Aranda M."/>
            <person name="Bao R."/>
            <person name="Beermann A."/>
            <person name="Berns N."/>
            <person name="Bolognesi R."/>
            <person name="Bonneton F."/>
            <person name="Bopp D."/>
            <person name="Brown S.J."/>
            <person name="Bucher G."/>
            <person name="Butts T."/>
            <person name="Chaumot A."/>
            <person name="Denell R.E."/>
            <person name="Ferrier D.E."/>
            <person name="Friedrich M."/>
            <person name="Gordon C.M."/>
            <person name="Jindra M."/>
            <person name="Klingler M."/>
            <person name="Lan Q."/>
            <person name="Lattorff H.M."/>
            <person name="Laudet V."/>
            <person name="von Levetsow C."/>
            <person name="Liu Z."/>
            <person name="Lutz R."/>
            <person name="Lynch J.A."/>
            <person name="da Fonseca R.N."/>
            <person name="Posnien N."/>
            <person name="Reuter R."/>
            <person name="Roth S."/>
            <person name="Savard J."/>
            <person name="Schinko J.B."/>
            <person name="Schmitt C."/>
            <person name="Schoppmeier M."/>
            <person name="Schroder R."/>
            <person name="Shippy T.D."/>
            <person name="Simonnet F."/>
            <person name="Marques-Souza H."/>
            <person name="Tautz D."/>
            <person name="Tomoyasu Y."/>
            <person name="Trauner J."/>
            <person name="Van der Zee M."/>
            <person name="Vervoort M."/>
            <person name="Wittkopp N."/>
            <person name="Wimmer E.A."/>
            <person name="Yang X."/>
            <person name="Jones A.K."/>
            <person name="Sattelle D.B."/>
            <person name="Ebert P.R."/>
            <person name="Nelson D."/>
            <person name="Scott J.G."/>
            <person name="Beeman R.W."/>
            <person name="Muthukrishnan S."/>
            <person name="Kramer K.J."/>
            <person name="Arakane Y."/>
            <person name="Beeman R.W."/>
            <person name="Zhu Q."/>
            <person name="Hogenkamp D."/>
            <person name="Dixit R."/>
            <person name="Oppert B."/>
            <person name="Jiang H."/>
            <person name="Zou Z."/>
            <person name="Marshall J."/>
            <person name="Elpidina E."/>
            <person name="Vinokurov K."/>
            <person name="Oppert C."/>
            <person name="Zou Z."/>
            <person name="Evans J."/>
            <person name="Lu Z."/>
            <person name="Zhao P."/>
            <person name="Sumathipala N."/>
            <person name="Altincicek B."/>
            <person name="Vilcinskas A."/>
            <person name="Williams M."/>
            <person name="Hultmark D."/>
            <person name="Hetru C."/>
            <person name="Jiang H."/>
            <person name="Grimmelikhuijzen C.J."/>
            <person name="Hauser F."/>
            <person name="Cazzamali G."/>
            <person name="Williamson M."/>
            <person name="Park Y."/>
            <person name="Li B."/>
            <person name="Tanaka Y."/>
            <person name="Predel R."/>
            <person name="Neupert S."/>
            <person name="Schachtner J."/>
            <person name="Verleyen P."/>
            <person name="Raible F."/>
            <person name="Bork P."/>
            <person name="Friedrich M."/>
            <person name="Walden K.K."/>
            <person name="Robertson H.M."/>
            <person name="Angeli S."/>
            <person name="Foret S."/>
            <person name="Bucher G."/>
            <person name="Schuetz S."/>
            <person name="Maleszka R."/>
            <person name="Wimmer E.A."/>
            <person name="Beeman R.W."/>
            <person name="Lorenzen M."/>
            <person name="Tomoyasu Y."/>
            <person name="Miller S.C."/>
            <person name="Grossmann D."/>
            <person name="Bucher G."/>
        </authorList>
    </citation>
    <scope>NUCLEOTIDE SEQUENCE [LARGE SCALE GENOMIC DNA]</scope>
    <source>
        <strain evidence="13 14">Georgia GA2</strain>
    </source>
</reference>
<proteinExistence type="inferred from homology"/>